<evidence type="ECO:0000313" key="3">
    <source>
        <dbReference type="Proteomes" id="UP000305778"/>
    </source>
</evidence>
<dbReference type="Pfam" id="PF00480">
    <property type="entry name" value="ROK"/>
    <property type="match status" value="1"/>
</dbReference>
<dbReference type="InterPro" id="IPR043129">
    <property type="entry name" value="ATPase_NBD"/>
</dbReference>
<evidence type="ECO:0000313" key="2">
    <source>
        <dbReference type="EMBL" id="TJZ97515.1"/>
    </source>
</evidence>
<dbReference type="InterPro" id="IPR000600">
    <property type="entry name" value="ROK"/>
</dbReference>
<protein>
    <submittedName>
        <fullName evidence="2">ROK family protein</fullName>
    </submittedName>
</protein>
<dbReference type="SUPFAM" id="SSF46785">
    <property type="entry name" value="Winged helix' DNA-binding domain"/>
    <property type="match status" value="1"/>
</dbReference>
<proteinExistence type="inferred from homology"/>
<comment type="similarity">
    <text evidence="1">Belongs to the ROK (NagC/XylR) family.</text>
</comment>
<evidence type="ECO:0000256" key="1">
    <source>
        <dbReference type="ARBA" id="ARBA00006479"/>
    </source>
</evidence>
<dbReference type="PANTHER" id="PTHR18964:SF149">
    <property type="entry name" value="BIFUNCTIONAL UDP-N-ACETYLGLUCOSAMINE 2-EPIMERASE_N-ACETYLMANNOSAMINE KINASE"/>
    <property type="match status" value="1"/>
</dbReference>
<dbReference type="Proteomes" id="UP000305778">
    <property type="component" value="Unassembled WGS sequence"/>
</dbReference>
<dbReference type="Gene3D" id="1.10.10.10">
    <property type="entry name" value="Winged helix-like DNA-binding domain superfamily/Winged helix DNA-binding domain"/>
    <property type="match status" value="1"/>
</dbReference>
<sequence>MNAAVVYEAMRAGEPCTATELMTATELSRPTVHTTCDWLIAQGLVLEMPSDAAQDDRPGRPARRYRSDPRAGFVVSLDIHERRVTAAVADLTGRVCGELSREISTDSSLGSQVTVHGPAIVRDVITTAGIVPEAVWQVCVSIPAPVQSHAYAPSTAAQYRAGTRGLITELDRTLPWPVVAENDANLAMIGEHWQGAAQGLDNAVLLDVCEHGFGAGLIINGQLVRGSTGIAGEMTAVNLLIGMGPSGGVPRKAAQLGAEAVGRARTVAGAKHRLPANAGRLVGLADGDPDRVTTEMVFAAYDGGDPVARRIVNRLGAIVARPVAMLSTFLDPELVVICGLSAEMAERLMPVIEERTLDLYRRQFAAPAPRLSLAALAGRATVLGGVRRALNEVEGRLFGSSHSDRWSAASMRTADVR</sequence>
<dbReference type="AlphaFoldDB" id="A0A4U0RNR7"/>
<dbReference type="InterPro" id="IPR036388">
    <property type="entry name" value="WH-like_DNA-bd_sf"/>
</dbReference>
<dbReference type="EMBL" id="SUMC01000141">
    <property type="protein sequence ID" value="TJZ97515.1"/>
    <property type="molecule type" value="Genomic_DNA"/>
</dbReference>
<dbReference type="Gene3D" id="3.30.420.40">
    <property type="match status" value="2"/>
</dbReference>
<keyword evidence="3" id="KW-1185">Reference proteome</keyword>
<dbReference type="PANTHER" id="PTHR18964">
    <property type="entry name" value="ROK (REPRESSOR, ORF, KINASE) FAMILY"/>
    <property type="match status" value="1"/>
</dbReference>
<organism evidence="2 3">
    <name type="scientific">Actinacidiphila oryziradicis</name>
    <dbReference type="NCBI Taxonomy" id="2571141"/>
    <lineage>
        <taxon>Bacteria</taxon>
        <taxon>Bacillati</taxon>
        <taxon>Actinomycetota</taxon>
        <taxon>Actinomycetes</taxon>
        <taxon>Kitasatosporales</taxon>
        <taxon>Streptomycetaceae</taxon>
        <taxon>Actinacidiphila</taxon>
    </lineage>
</organism>
<reference evidence="2 3" key="1">
    <citation type="submission" date="2019-04" db="EMBL/GenBank/DDBJ databases">
        <title>Streptomyces oryziradicis sp. nov., a novel actinomycete isolated from rhizosphere soil of rice (Oryza sativa L.).</title>
        <authorList>
            <person name="Li C."/>
        </authorList>
    </citation>
    <scope>NUCLEOTIDE SEQUENCE [LARGE SCALE GENOMIC DNA]</scope>
    <source>
        <strain evidence="2 3">NEAU-C40</strain>
    </source>
</reference>
<name>A0A4U0RNR7_9ACTN</name>
<dbReference type="InterPro" id="IPR036390">
    <property type="entry name" value="WH_DNA-bd_sf"/>
</dbReference>
<dbReference type="SUPFAM" id="SSF53067">
    <property type="entry name" value="Actin-like ATPase domain"/>
    <property type="match status" value="1"/>
</dbReference>
<comment type="caution">
    <text evidence="2">The sequence shown here is derived from an EMBL/GenBank/DDBJ whole genome shotgun (WGS) entry which is preliminary data.</text>
</comment>
<accession>A0A4U0RNR7</accession>
<gene>
    <name evidence="2" type="ORF">FCI23_49460</name>
</gene>